<evidence type="ECO:0000313" key="2">
    <source>
        <dbReference type="EMBL" id="KAG6485998.1"/>
    </source>
</evidence>
<protein>
    <submittedName>
        <fullName evidence="2">Uncharacterized protein</fullName>
    </submittedName>
</protein>
<keyword evidence="1" id="KW-0812">Transmembrane</keyword>
<keyword evidence="1" id="KW-0472">Membrane</keyword>
<sequence length="99" mass="11036">MRKEARVFLSLAKFSALDLLPYLLRRSIALILFASILIADWFFVFTSSRSISSIVALAHGVSKRPAVCCVKAGRFESTGGLRSSSWSPAHDLRFWDSVE</sequence>
<dbReference type="EMBL" id="JACMSC010000015">
    <property type="protein sequence ID" value="KAG6485998.1"/>
    <property type="molecule type" value="Genomic_DNA"/>
</dbReference>
<evidence type="ECO:0000313" key="3">
    <source>
        <dbReference type="Proteomes" id="UP000734854"/>
    </source>
</evidence>
<keyword evidence="3" id="KW-1185">Reference proteome</keyword>
<keyword evidence="1" id="KW-1133">Transmembrane helix</keyword>
<gene>
    <name evidence="2" type="ORF">ZIOFF_054568</name>
</gene>
<evidence type="ECO:0000256" key="1">
    <source>
        <dbReference type="SAM" id="Phobius"/>
    </source>
</evidence>
<accession>A0A8J5FK93</accession>
<reference evidence="2 3" key="1">
    <citation type="submission" date="2020-08" db="EMBL/GenBank/DDBJ databases">
        <title>Plant Genome Project.</title>
        <authorList>
            <person name="Zhang R.-G."/>
        </authorList>
    </citation>
    <scope>NUCLEOTIDE SEQUENCE [LARGE SCALE GENOMIC DNA]</scope>
    <source>
        <tissue evidence="2">Rhizome</tissue>
    </source>
</reference>
<dbReference type="AlphaFoldDB" id="A0A8J5FK93"/>
<organism evidence="2 3">
    <name type="scientific">Zingiber officinale</name>
    <name type="common">Ginger</name>
    <name type="synonym">Amomum zingiber</name>
    <dbReference type="NCBI Taxonomy" id="94328"/>
    <lineage>
        <taxon>Eukaryota</taxon>
        <taxon>Viridiplantae</taxon>
        <taxon>Streptophyta</taxon>
        <taxon>Embryophyta</taxon>
        <taxon>Tracheophyta</taxon>
        <taxon>Spermatophyta</taxon>
        <taxon>Magnoliopsida</taxon>
        <taxon>Liliopsida</taxon>
        <taxon>Zingiberales</taxon>
        <taxon>Zingiberaceae</taxon>
        <taxon>Zingiber</taxon>
    </lineage>
</organism>
<comment type="caution">
    <text evidence="2">The sequence shown here is derived from an EMBL/GenBank/DDBJ whole genome shotgun (WGS) entry which is preliminary data.</text>
</comment>
<name>A0A8J5FK93_ZINOF</name>
<proteinExistence type="predicted"/>
<dbReference type="Proteomes" id="UP000734854">
    <property type="component" value="Unassembled WGS sequence"/>
</dbReference>
<feature type="transmembrane region" description="Helical" evidence="1">
    <location>
        <begin position="27"/>
        <end position="45"/>
    </location>
</feature>